<dbReference type="EMBL" id="BKAV01000008">
    <property type="protein sequence ID" value="GEQ00196.1"/>
    <property type="molecule type" value="Genomic_DNA"/>
</dbReference>
<accession>A0A380CDP9</accession>
<dbReference type="EC" id="2.4.1.52" evidence="5"/>
<evidence type="ECO:0000256" key="1">
    <source>
        <dbReference type="ARBA" id="ARBA00022676"/>
    </source>
</evidence>
<keyword evidence="1 5" id="KW-0328">Glycosyltransferase</keyword>
<dbReference type="EMBL" id="UGZE01000001">
    <property type="protein sequence ID" value="SUJ18411.1"/>
    <property type="molecule type" value="Genomic_DNA"/>
</dbReference>
<evidence type="ECO:0000259" key="3">
    <source>
        <dbReference type="Pfam" id="PF00534"/>
    </source>
</evidence>
<dbReference type="GO" id="GO:0047265">
    <property type="term" value="F:poly(glycerol-phosphate) alpha-glucosyltransferase activity"/>
    <property type="evidence" value="ECO:0007669"/>
    <property type="project" value="UniProtKB-EC"/>
</dbReference>
<gene>
    <name evidence="5" type="primary">tagE_2</name>
    <name evidence="5" type="ORF">NCTC12413_01265</name>
    <name evidence="4" type="ORF">SAR03_12330</name>
</gene>
<dbReference type="STRING" id="1212545.SARL_07298"/>
<reference evidence="5 6" key="1">
    <citation type="submission" date="2018-06" db="EMBL/GenBank/DDBJ databases">
        <authorList>
            <consortium name="Pathogen Informatics"/>
            <person name="Doyle S."/>
        </authorList>
    </citation>
    <scope>NUCLEOTIDE SEQUENCE [LARGE SCALE GENOMIC DNA]</scope>
    <source>
        <strain evidence="5 6">NCTC12413</strain>
    </source>
</reference>
<reference evidence="4 7" key="2">
    <citation type="submission" date="2019-07" db="EMBL/GenBank/DDBJ databases">
        <title>Whole genome shotgun sequence of Staphylococcus arlettae NBRC 109765.</title>
        <authorList>
            <person name="Hosoyama A."/>
            <person name="Uohara A."/>
            <person name="Ohji S."/>
            <person name="Ichikawa N."/>
        </authorList>
    </citation>
    <scope>NUCLEOTIDE SEQUENCE [LARGE SCALE GENOMIC DNA]</scope>
    <source>
        <strain evidence="4 7">NBRC 109765</strain>
    </source>
</reference>
<dbReference type="OrthoDB" id="570545at2"/>
<dbReference type="RefSeq" id="WP_103387833.1">
    <property type="nucleotide sequence ID" value="NZ_BKAV01000008.1"/>
</dbReference>
<dbReference type="Proteomes" id="UP000321598">
    <property type="component" value="Unassembled WGS sequence"/>
</dbReference>
<dbReference type="Gene3D" id="3.40.50.2000">
    <property type="entry name" value="Glycogen Phosphorylase B"/>
    <property type="match status" value="2"/>
</dbReference>
<dbReference type="Pfam" id="PF00534">
    <property type="entry name" value="Glycos_transf_1"/>
    <property type="match status" value="1"/>
</dbReference>
<evidence type="ECO:0000313" key="7">
    <source>
        <dbReference type="Proteomes" id="UP000321598"/>
    </source>
</evidence>
<evidence type="ECO:0000313" key="4">
    <source>
        <dbReference type="EMBL" id="GEQ00196.1"/>
    </source>
</evidence>
<evidence type="ECO:0000256" key="2">
    <source>
        <dbReference type="ARBA" id="ARBA00022679"/>
    </source>
</evidence>
<dbReference type="SUPFAM" id="SSF53756">
    <property type="entry name" value="UDP-Glycosyltransferase/glycogen phosphorylase"/>
    <property type="match status" value="1"/>
</dbReference>
<keyword evidence="7" id="KW-1185">Reference proteome</keyword>
<dbReference type="PANTHER" id="PTHR12526">
    <property type="entry name" value="GLYCOSYLTRANSFERASE"/>
    <property type="match status" value="1"/>
</dbReference>
<dbReference type="PANTHER" id="PTHR12526:SF629">
    <property type="entry name" value="TEICHURONIC ACID BIOSYNTHESIS GLYCOSYLTRANSFERASE TUAH-RELATED"/>
    <property type="match status" value="1"/>
</dbReference>
<sequence>MIYTVTSILPPIHGGRTKSLLERSKFLDQALNIPTTILTTNYNANYNDVYSKFLEEGKVTDNIRYDNIYDWLADYKLLTCSEHNDGTPPTFIETPVNIEGLSHEVIKSKHIVRYYSSDNTYVLYRKFKADTNILEFEDFMSPISKKRIQRWQYNNYGVLHKKLHYSPNSKKRIYEEFFDKEGNIYCTKMFEDNEKNRLIYIQTYKQGRPHLTFKTYKQLFQHYFENKLNDNDVVFCDARLLDKPLLNQQNKTKNILVVHSSHLDDNKTINQSYKMALENPHKVTQYLLLTEKQKSDILNVTNIDPDKISIIPHFIKPHQSTDNVEQLDRFVFIGRIAAEKQINHILYAYHNFLKYGFTTKLSIYGRDEFGQQQKVEQLIEELELQDNVEINEFTNNPLLEFQKSKASLLTSSFEGFGLSVMESINVGCPVISYDVRYGPSEIIDHGKNGYLVEQDNISELTKYMKLIIEQPLQNVHTKPELTFESAKQNYKQLFDSIEYSY</sequence>
<name>A0A380CDP9_9STAP</name>
<keyword evidence="2 5" id="KW-0808">Transferase</keyword>
<dbReference type="AlphaFoldDB" id="A0A380CDP9"/>
<evidence type="ECO:0000313" key="5">
    <source>
        <dbReference type="EMBL" id="SUJ18411.1"/>
    </source>
</evidence>
<evidence type="ECO:0000313" key="6">
    <source>
        <dbReference type="Proteomes" id="UP000254956"/>
    </source>
</evidence>
<dbReference type="InterPro" id="IPR001296">
    <property type="entry name" value="Glyco_trans_1"/>
</dbReference>
<protein>
    <submittedName>
        <fullName evidence="4">Glycosyl transferase family 1</fullName>
    </submittedName>
    <submittedName>
        <fullName evidence="5">Poly (Glycerol-phosphate) alpha-glucosyltransferase</fullName>
        <ecNumber evidence="5">2.4.1.52</ecNumber>
    </submittedName>
</protein>
<proteinExistence type="predicted"/>
<feature type="domain" description="Glycosyl transferase family 1" evidence="3">
    <location>
        <begin position="323"/>
        <end position="471"/>
    </location>
</feature>
<organism evidence="5 6">
    <name type="scientific">Staphylococcus arlettae</name>
    <dbReference type="NCBI Taxonomy" id="29378"/>
    <lineage>
        <taxon>Bacteria</taxon>
        <taxon>Bacillati</taxon>
        <taxon>Bacillota</taxon>
        <taxon>Bacilli</taxon>
        <taxon>Bacillales</taxon>
        <taxon>Staphylococcaceae</taxon>
        <taxon>Staphylococcus</taxon>
    </lineage>
</organism>
<dbReference type="Proteomes" id="UP000254956">
    <property type="component" value="Unassembled WGS sequence"/>
</dbReference>